<dbReference type="AlphaFoldDB" id="A0A9D9N111"/>
<evidence type="ECO:0000259" key="2">
    <source>
        <dbReference type="Pfam" id="PF16401"/>
    </source>
</evidence>
<dbReference type="PANTHER" id="PTHR31061">
    <property type="entry name" value="LD22376P"/>
    <property type="match status" value="1"/>
</dbReference>
<feature type="transmembrane region" description="Helical" evidence="1">
    <location>
        <begin position="260"/>
        <end position="278"/>
    </location>
</feature>
<feature type="transmembrane region" description="Helical" evidence="1">
    <location>
        <begin position="69"/>
        <end position="89"/>
    </location>
</feature>
<feature type="transmembrane region" description="Helical" evidence="1">
    <location>
        <begin position="322"/>
        <end position="338"/>
    </location>
</feature>
<feature type="domain" description="DUF5009" evidence="2">
    <location>
        <begin position="19"/>
        <end position="276"/>
    </location>
</feature>
<feature type="transmembrane region" description="Helical" evidence="1">
    <location>
        <begin position="195"/>
        <end position="212"/>
    </location>
</feature>
<feature type="transmembrane region" description="Helical" evidence="1">
    <location>
        <begin position="164"/>
        <end position="183"/>
    </location>
</feature>
<feature type="transmembrane region" description="Helical" evidence="1">
    <location>
        <begin position="298"/>
        <end position="316"/>
    </location>
</feature>
<keyword evidence="1" id="KW-0812">Transmembrane</keyword>
<feature type="transmembrane region" description="Helical" evidence="1">
    <location>
        <begin position="422"/>
        <end position="441"/>
    </location>
</feature>
<feature type="transmembrane region" description="Helical" evidence="1">
    <location>
        <begin position="453"/>
        <end position="473"/>
    </location>
</feature>
<name>A0A9D9N111_9BACT</name>
<feature type="transmembrane region" description="Helical" evidence="1">
    <location>
        <begin position="134"/>
        <end position="152"/>
    </location>
</feature>
<accession>A0A9D9N111</accession>
<protein>
    <submittedName>
        <fullName evidence="3">DUF5009 domain-containing protein</fullName>
    </submittedName>
</protein>
<proteinExistence type="predicted"/>
<feature type="transmembrane region" description="Helical" evidence="1">
    <location>
        <begin position="350"/>
        <end position="371"/>
    </location>
</feature>
<dbReference type="PANTHER" id="PTHR31061:SF24">
    <property type="entry name" value="LD22376P"/>
    <property type="match status" value="1"/>
</dbReference>
<feature type="transmembrane region" description="Helical" evidence="1">
    <location>
        <begin position="383"/>
        <end position="402"/>
    </location>
</feature>
<evidence type="ECO:0000256" key="1">
    <source>
        <dbReference type="SAM" id="Phobius"/>
    </source>
</evidence>
<feature type="transmembrane region" description="Helical" evidence="1">
    <location>
        <begin position="27"/>
        <end position="49"/>
    </location>
</feature>
<reference evidence="3" key="1">
    <citation type="submission" date="2020-10" db="EMBL/GenBank/DDBJ databases">
        <authorList>
            <person name="Gilroy R."/>
        </authorList>
    </citation>
    <scope>NUCLEOTIDE SEQUENCE</scope>
    <source>
        <strain evidence="3">B1-3475</strain>
    </source>
</reference>
<dbReference type="Proteomes" id="UP000823617">
    <property type="component" value="Unassembled WGS sequence"/>
</dbReference>
<keyword evidence="1" id="KW-0472">Membrane</keyword>
<comment type="caution">
    <text evidence="3">The sequence shown here is derived from an EMBL/GenBank/DDBJ whole genome shotgun (WGS) entry which is preliminary data.</text>
</comment>
<reference evidence="3" key="2">
    <citation type="journal article" date="2021" name="PeerJ">
        <title>Extensive microbial diversity within the chicken gut microbiome revealed by metagenomics and culture.</title>
        <authorList>
            <person name="Gilroy R."/>
            <person name="Ravi A."/>
            <person name="Getino M."/>
            <person name="Pursley I."/>
            <person name="Horton D.L."/>
            <person name="Alikhan N.F."/>
            <person name="Baker D."/>
            <person name="Gharbi K."/>
            <person name="Hall N."/>
            <person name="Watson M."/>
            <person name="Adriaenssens E.M."/>
            <person name="Foster-Nyarko E."/>
            <person name="Jarju S."/>
            <person name="Secka A."/>
            <person name="Antonio M."/>
            <person name="Oren A."/>
            <person name="Chaudhuri R.R."/>
            <person name="La Ragione R."/>
            <person name="Hildebrand F."/>
            <person name="Pallen M.J."/>
        </authorList>
    </citation>
    <scope>NUCLEOTIDE SEQUENCE</scope>
    <source>
        <strain evidence="3">B1-3475</strain>
    </source>
</reference>
<evidence type="ECO:0000313" key="4">
    <source>
        <dbReference type="Proteomes" id="UP000823617"/>
    </source>
</evidence>
<organism evidence="3 4">
    <name type="scientific">Candidatus Cryptobacteroides intestinigallinarum</name>
    <dbReference type="NCBI Taxonomy" id="2840767"/>
    <lineage>
        <taxon>Bacteria</taxon>
        <taxon>Pseudomonadati</taxon>
        <taxon>Bacteroidota</taxon>
        <taxon>Bacteroidia</taxon>
        <taxon>Bacteroidales</taxon>
        <taxon>Candidatus Cryptobacteroides</taxon>
    </lineage>
</organism>
<gene>
    <name evidence="3" type="ORF">IAC08_08505</name>
</gene>
<evidence type="ECO:0000313" key="3">
    <source>
        <dbReference type="EMBL" id="MBO8456422.1"/>
    </source>
</evidence>
<dbReference type="Pfam" id="PF16401">
    <property type="entry name" value="DUF5009"/>
    <property type="match status" value="1"/>
</dbReference>
<feature type="transmembrane region" description="Helical" evidence="1">
    <location>
        <begin position="110"/>
        <end position="128"/>
    </location>
</feature>
<dbReference type="EMBL" id="JADIMK010000090">
    <property type="protein sequence ID" value="MBO8456422.1"/>
    <property type="molecule type" value="Genomic_DNA"/>
</dbReference>
<sequence>MDNNTDTKTKAALATDRIATIDALRGLAIFGMILCAYIGWQSGLPAWMFHAQLPPPDYVFSPETRGITWVDLVFPFFLFSMGAAFPFAMRKRAEKGMGTGRICLSLVKRWAILACFSIILGNAGASSSSDAAPLWKNLFMIFTWAGLFLALVRIRSGKAWKAAVTNAAGIIMLVAAAFILRYGLDVPLSKDRCDAIIMILAYVSVAGSLIWLATRDCLAARLCIFLAIAAVKALDSYTGIFSFIPDAGEAGYGWIFKFEYLQYLLIAIPGSVAGDLILRRKHAQTLDEAPRSTSNTIAAVLAGAAVVLQLWGLFTRHVAEDLVLTLLLSAGAACLALLQGGRKAAPKPETWSVIMLTGLALMTAGIIFDPIDGGIRKDWCNLSYLLTTGGMAGATAGIFMFLETKAGVKMSWLCRCGQNPMLAYTVTGYFIIPVLSIAGLAQLMFRASEGSQVMGLVQGFVFTALMMAVTIFFTDRKIFWRS</sequence>
<feature type="transmembrane region" description="Helical" evidence="1">
    <location>
        <begin position="219"/>
        <end position="240"/>
    </location>
</feature>
<dbReference type="InterPro" id="IPR032176">
    <property type="entry name" value="DUF5009"/>
</dbReference>
<keyword evidence="1" id="KW-1133">Transmembrane helix</keyword>